<dbReference type="Gene3D" id="3.30.870.10">
    <property type="entry name" value="Endonuclease Chain A"/>
    <property type="match status" value="2"/>
</dbReference>
<dbReference type="EC" id="3.1.4.4" evidence="3"/>
<dbReference type="EMBL" id="CADIKC010000001">
    <property type="protein sequence ID" value="CAB3640874.1"/>
    <property type="molecule type" value="Genomic_DNA"/>
</dbReference>
<dbReference type="GO" id="GO:0004630">
    <property type="term" value="F:phospholipase D activity"/>
    <property type="evidence" value="ECO:0007669"/>
    <property type="project" value="UniProtKB-EC"/>
</dbReference>
<evidence type="ECO:0000313" key="8">
    <source>
        <dbReference type="EMBL" id="CAB3640874.1"/>
    </source>
</evidence>
<evidence type="ECO:0000256" key="1">
    <source>
        <dbReference type="ARBA" id="ARBA00000798"/>
    </source>
</evidence>
<keyword evidence="5" id="KW-0442">Lipid degradation</keyword>
<dbReference type="InterPro" id="IPR025202">
    <property type="entry name" value="PLD-like_dom"/>
</dbReference>
<dbReference type="PROSITE" id="PS50035">
    <property type="entry name" value="PLD"/>
    <property type="match status" value="1"/>
</dbReference>
<evidence type="ECO:0000256" key="5">
    <source>
        <dbReference type="ARBA" id="ARBA00022963"/>
    </source>
</evidence>
<dbReference type="GO" id="GO:0006793">
    <property type="term" value="P:phosphorus metabolic process"/>
    <property type="evidence" value="ECO:0007669"/>
    <property type="project" value="UniProtKB-ARBA"/>
</dbReference>
<accession>A0A6J4ZWP9</accession>
<evidence type="ECO:0000259" key="7">
    <source>
        <dbReference type="PROSITE" id="PS50035"/>
    </source>
</evidence>
<feature type="domain" description="PLD phosphodiesterase" evidence="7">
    <location>
        <begin position="471"/>
        <end position="502"/>
    </location>
</feature>
<dbReference type="Proteomes" id="UP000494255">
    <property type="component" value="Unassembled WGS sequence"/>
</dbReference>
<keyword evidence="4" id="KW-0378">Hydrolase</keyword>
<organism evidence="8 9">
    <name type="scientific">Paraburkholderia sediminicola</name>
    <dbReference type="NCBI Taxonomy" id="458836"/>
    <lineage>
        <taxon>Bacteria</taxon>
        <taxon>Pseudomonadati</taxon>
        <taxon>Pseudomonadota</taxon>
        <taxon>Betaproteobacteria</taxon>
        <taxon>Burkholderiales</taxon>
        <taxon>Burkholderiaceae</taxon>
        <taxon>Paraburkholderia</taxon>
    </lineage>
</organism>
<dbReference type="GO" id="GO:0016042">
    <property type="term" value="P:lipid catabolic process"/>
    <property type="evidence" value="ECO:0007669"/>
    <property type="project" value="UniProtKB-KW"/>
</dbReference>
<reference evidence="8 9" key="1">
    <citation type="submission" date="2020-04" db="EMBL/GenBank/DDBJ databases">
        <authorList>
            <person name="De Canck E."/>
        </authorList>
    </citation>
    <scope>NUCLEOTIDE SEQUENCE [LARGE SCALE GENOMIC DNA]</scope>
    <source>
        <strain evidence="8 9">LMG 24238</strain>
    </source>
</reference>
<gene>
    <name evidence="8" type="ORF">LMG24238_00251</name>
</gene>
<dbReference type="AlphaFoldDB" id="A0A6J4ZWP9"/>
<comment type="catalytic activity">
    <reaction evidence="1">
        <text>a 1,2-diacyl-sn-glycero-3-phosphocholine + H2O = a 1,2-diacyl-sn-glycero-3-phosphate + choline + H(+)</text>
        <dbReference type="Rhea" id="RHEA:14445"/>
        <dbReference type="ChEBI" id="CHEBI:15354"/>
        <dbReference type="ChEBI" id="CHEBI:15377"/>
        <dbReference type="ChEBI" id="CHEBI:15378"/>
        <dbReference type="ChEBI" id="CHEBI:57643"/>
        <dbReference type="ChEBI" id="CHEBI:58608"/>
        <dbReference type="EC" id="3.1.4.4"/>
    </reaction>
</comment>
<dbReference type="PANTHER" id="PTHR43856:SF1">
    <property type="entry name" value="MITOCHONDRIAL CARDIOLIPIN HYDROLASE"/>
    <property type="match status" value="1"/>
</dbReference>
<name>A0A6J4ZWP9_9BURK</name>
<evidence type="ECO:0000256" key="4">
    <source>
        <dbReference type="ARBA" id="ARBA00022801"/>
    </source>
</evidence>
<keyword evidence="6" id="KW-0443">Lipid metabolism</keyword>
<protein>
    <recommendedName>
        <fullName evidence="3">phospholipase D</fullName>
        <ecNumber evidence="3">3.1.4.4</ecNumber>
    </recommendedName>
</protein>
<comment type="similarity">
    <text evidence="2">Belongs to the phospholipase D family.</text>
</comment>
<keyword evidence="9" id="KW-1185">Reference proteome</keyword>
<proteinExistence type="inferred from homology"/>
<sequence>MTKIFAATATSNGFTVKAYTGDRCVMLAFDLNDHLTAKLAGFAIRRRVGNSGDWTWLGNRLSFDGAYTNRAGADKGKFFSSDVAPFQKFWWLDFPADGTSGTFCYEVVVKRFVRDQSAELTNDQTVQLTIDVGPFQEGNIEVAFTRGYLSSQAYADKFDDKPFQPHVTAANWDFDPAPYLNQWAWLGGHARQAIDDFLTECHSEDGATLDAFVYDLNEPQIIEAFAQLAQAGKLRLLADNSKEHADGTVAALAFEKIQNLAPAGMKSGFMRGKFKRFQHNKVLIKKVDGAPVKVLTGSTNFSITGLYVNANHVVVFDNAKVAGQYETAFNTALKDELAAPKFYSDEISMKEFPINESGMPSLVFSFAPHKVPDVGLKRVLGAIKGAESSVIFAVMDLNGKGEVLKALSDLHADRNVFSYGISDSVDPEDDTVNGTTVYTPSSKGGELVYSKANPETFPLPFAREREVTGAASHIVHHKFVVVDFNGTNPVVFCGSSNLAEDGEECNGDNLLAIYDRAIATAFSIEGIRLVDHYAFAEALKKAGASQQPLRLKFDGEKWWSRYYTPNDIRESERQLFAR</sequence>
<evidence type="ECO:0000313" key="9">
    <source>
        <dbReference type="Proteomes" id="UP000494255"/>
    </source>
</evidence>
<dbReference type="InterPro" id="IPR001736">
    <property type="entry name" value="PLipase_D/transphosphatidylase"/>
</dbReference>
<evidence type="ECO:0000256" key="3">
    <source>
        <dbReference type="ARBA" id="ARBA00012027"/>
    </source>
</evidence>
<evidence type="ECO:0000256" key="6">
    <source>
        <dbReference type="ARBA" id="ARBA00023098"/>
    </source>
</evidence>
<dbReference type="GO" id="GO:0016891">
    <property type="term" value="F:RNA endonuclease activity producing 5'-phosphomonoesters, hydrolytic mechanism"/>
    <property type="evidence" value="ECO:0007669"/>
    <property type="project" value="TreeGrafter"/>
</dbReference>
<dbReference type="SUPFAM" id="SSF56024">
    <property type="entry name" value="Phospholipase D/nuclease"/>
    <property type="match status" value="2"/>
</dbReference>
<dbReference type="InterPro" id="IPR051406">
    <property type="entry name" value="PLD_domain"/>
</dbReference>
<dbReference type="Pfam" id="PF13091">
    <property type="entry name" value="PLDc_2"/>
    <property type="match status" value="2"/>
</dbReference>
<evidence type="ECO:0000256" key="2">
    <source>
        <dbReference type="ARBA" id="ARBA00008664"/>
    </source>
</evidence>
<dbReference type="PANTHER" id="PTHR43856">
    <property type="entry name" value="CARDIOLIPIN HYDROLASE"/>
    <property type="match status" value="1"/>
</dbReference>